<evidence type="ECO:0000313" key="10">
    <source>
        <dbReference type="Proteomes" id="UP001549321"/>
    </source>
</evidence>
<dbReference type="EC" id="3.4.-.-" evidence="8"/>
<evidence type="ECO:0000256" key="8">
    <source>
        <dbReference type="RuleBase" id="RU364100"/>
    </source>
</evidence>
<evidence type="ECO:0000256" key="5">
    <source>
        <dbReference type="ARBA" id="ARBA00023124"/>
    </source>
</evidence>
<dbReference type="SUPFAM" id="SSF143081">
    <property type="entry name" value="BB1717-like"/>
    <property type="match status" value="1"/>
</dbReference>
<proteinExistence type="inferred from homology"/>
<keyword evidence="6" id="KW-0238">DNA-binding</keyword>
<name>A0ABV2R5N7_9HYPH</name>
<keyword evidence="5" id="KW-0190">Covalent protein-DNA linkage</keyword>
<evidence type="ECO:0000256" key="4">
    <source>
        <dbReference type="ARBA" id="ARBA00022801"/>
    </source>
</evidence>
<dbReference type="PANTHER" id="PTHR13604">
    <property type="entry name" value="DC12-RELATED"/>
    <property type="match status" value="1"/>
</dbReference>
<dbReference type="InterPro" id="IPR036590">
    <property type="entry name" value="SRAP-like"/>
</dbReference>
<dbReference type="PANTHER" id="PTHR13604:SF0">
    <property type="entry name" value="ABASIC SITE PROCESSING PROTEIN HMCES"/>
    <property type="match status" value="1"/>
</dbReference>
<keyword evidence="4 8" id="KW-0378">Hydrolase</keyword>
<keyword evidence="10" id="KW-1185">Reference proteome</keyword>
<comment type="caution">
    <text evidence="9">The sequence shown here is derived from an EMBL/GenBank/DDBJ whole genome shotgun (WGS) entry which is preliminary data.</text>
</comment>
<dbReference type="Pfam" id="PF02586">
    <property type="entry name" value="SRAP"/>
    <property type="match status" value="1"/>
</dbReference>
<sequence length="190" mass="21785">MDHLPYAAGWRDPLDGEWRLELFRHALGVVVPSWWSKPLKDVPATFNARAETVAEKPMFRSAFKQRRCLIPASGFFEWTGDKGSKQPWFISAKEGQPMTFAGLWETWKDRATGEVMDSCTMIVLGANQFMGEVHDRMPAVIQPHDRQTWLDFPSGELLQPAPEDHLQMWKVTPAMNSSRYHEADAIVRIE</sequence>
<accession>A0ABV2R5N7</accession>
<keyword evidence="7" id="KW-0456">Lyase</keyword>
<keyword evidence="3" id="KW-0227">DNA damage</keyword>
<evidence type="ECO:0000313" key="9">
    <source>
        <dbReference type="EMBL" id="MET4636588.1"/>
    </source>
</evidence>
<dbReference type="Gene3D" id="3.90.1680.10">
    <property type="entry name" value="SOS response associated peptidase-like"/>
    <property type="match status" value="1"/>
</dbReference>
<protein>
    <recommendedName>
        <fullName evidence="8">Abasic site processing protein</fullName>
        <ecNumber evidence="8">3.4.-.-</ecNumber>
    </recommendedName>
</protein>
<dbReference type="EMBL" id="JBEPSM010000005">
    <property type="protein sequence ID" value="MET4636588.1"/>
    <property type="molecule type" value="Genomic_DNA"/>
</dbReference>
<evidence type="ECO:0000256" key="7">
    <source>
        <dbReference type="ARBA" id="ARBA00023239"/>
    </source>
</evidence>
<dbReference type="Proteomes" id="UP001549321">
    <property type="component" value="Unassembled WGS sequence"/>
</dbReference>
<comment type="similarity">
    <text evidence="1 8">Belongs to the SOS response-associated peptidase family.</text>
</comment>
<reference evidence="9 10" key="1">
    <citation type="submission" date="2024-06" db="EMBL/GenBank/DDBJ databases">
        <title>Sorghum-associated microbial communities from plants grown in Nebraska, USA.</title>
        <authorList>
            <person name="Schachtman D."/>
        </authorList>
    </citation>
    <scope>NUCLEOTIDE SEQUENCE [LARGE SCALE GENOMIC DNA]</scope>
    <source>
        <strain evidence="9 10">3207</strain>
    </source>
</reference>
<evidence type="ECO:0000256" key="1">
    <source>
        <dbReference type="ARBA" id="ARBA00008136"/>
    </source>
</evidence>
<evidence type="ECO:0000256" key="3">
    <source>
        <dbReference type="ARBA" id="ARBA00022763"/>
    </source>
</evidence>
<evidence type="ECO:0000256" key="2">
    <source>
        <dbReference type="ARBA" id="ARBA00022670"/>
    </source>
</evidence>
<dbReference type="InterPro" id="IPR003738">
    <property type="entry name" value="SRAP"/>
</dbReference>
<keyword evidence="2 8" id="KW-0645">Protease</keyword>
<organism evidence="9 10">
    <name type="scientific">Kaistia defluvii</name>
    <dbReference type="NCBI Taxonomy" id="410841"/>
    <lineage>
        <taxon>Bacteria</taxon>
        <taxon>Pseudomonadati</taxon>
        <taxon>Pseudomonadota</taxon>
        <taxon>Alphaproteobacteria</taxon>
        <taxon>Hyphomicrobiales</taxon>
        <taxon>Kaistiaceae</taxon>
        <taxon>Kaistia</taxon>
    </lineage>
</organism>
<evidence type="ECO:0000256" key="6">
    <source>
        <dbReference type="ARBA" id="ARBA00023125"/>
    </source>
</evidence>
<gene>
    <name evidence="9" type="ORF">ABIE08_004551</name>
</gene>